<dbReference type="SUPFAM" id="SSF56784">
    <property type="entry name" value="HAD-like"/>
    <property type="match status" value="1"/>
</dbReference>
<dbReference type="Gene3D" id="3.40.50.1000">
    <property type="entry name" value="HAD superfamily/HAD-like"/>
    <property type="match status" value="2"/>
</dbReference>
<gene>
    <name evidence="1" type="ORF">SAMN06297251_11636</name>
</gene>
<dbReference type="AlphaFoldDB" id="A0A1W2DLZ4"/>
<keyword evidence="2" id="KW-1185">Reference proteome</keyword>
<evidence type="ECO:0000313" key="2">
    <source>
        <dbReference type="Proteomes" id="UP000192656"/>
    </source>
</evidence>
<evidence type="ECO:0000313" key="1">
    <source>
        <dbReference type="EMBL" id="SMC98564.1"/>
    </source>
</evidence>
<dbReference type="InterPro" id="IPR036412">
    <property type="entry name" value="HAD-like_sf"/>
</dbReference>
<dbReference type="GO" id="GO:0005737">
    <property type="term" value="C:cytoplasm"/>
    <property type="evidence" value="ECO:0007669"/>
    <property type="project" value="TreeGrafter"/>
</dbReference>
<organism evidence="1 2">
    <name type="scientific">Fulvimarina manganoxydans</name>
    <dbReference type="NCBI Taxonomy" id="937218"/>
    <lineage>
        <taxon>Bacteria</taxon>
        <taxon>Pseudomonadati</taxon>
        <taxon>Pseudomonadota</taxon>
        <taxon>Alphaproteobacteria</taxon>
        <taxon>Hyphomicrobiales</taxon>
        <taxon>Aurantimonadaceae</taxon>
        <taxon>Fulvimarina</taxon>
    </lineage>
</organism>
<dbReference type="NCBIfam" id="TIGR01459">
    <property type="entry name" value="HAD-SF-IIA-hyp4"/>
    <property type="match status" value="1"/>
</dbReference>
<dbReference type="InterPro" id="IPR023214">
    <property type="entry name" value="HAD_sf"/>
</dbReference>
<dbReference type="GO" id="GO:0016791">
    <property type="term" value="F:phosphatase activity"/>
    <property type="evidence" value="ECO:0007669"/>
    <property type="project" value="TreeGrafter"/>
</dbReference>
<dbReference type="NCBIfam" id="TIGR01460">
    <property type="entry name" value="HAD-SF-IIA"/>
    <property type="match status" value="1"/>
</dbReference>
<dbReference type="EMBL" id="FWXR01000016">
    <property type="protein sequence ID" value="SMC98564.1"/>
    <property type="molecule type" value="Genomic_DNA"/>
</dbReference>
<dbReference type="PANTHER" id="PTHR19288">
    <property type="entry name" value="4-NITROPHENYLPHOSPHATASE-RELATED"/>
    <property type="match status" value="1"/>
</dbReference>
<dbReference type="PANTHER" id="PTHR19288:SF90">
    <property type="entry name" value="OS08G0542600 PROTEIN"/>
    <property type="match status" value="1"/>
</dbReference>
<dbReference type="Pfam" id="PF13242">
    <property type="entry name" value="Hydrolase_like"/>
    <property type="match status" value="1"/>
</dbReference>
<proteinExistence type="predicted"/>
<dbReference type="Pfam" id="PF13344">
    <property type="entry name" value="Hydrolase_6"/>
    <property type="match status" value="1"/>
</dbReference>
<dbReference type="InterPro" id="IPR006357">
    <property type="entry name" value="HAD-SF_hydro_IIA"/>
</dbReference>
<keyword evidence="1" id="KW-0378">Hydrolase</keyword>
<dbReference type="STRING" id="937218.SAMN06297251_11636"/>
<accession>A0A1W2DLZ4</accession>
<sequence>MSGTTERLDEFRDIAGRYDAFFLDQFGVVHDGSSAYPGAAEAVTALASLGKPVLFVTNSGRPAAFNEARLAEFGVARHSYLACITSGDVAIALVEDGTIAVPQGRRTRCLTLSSPGDAHLSERLDCIAVNDAEDADLIVIAGSQADRISMDAYAERMGPAAKRGVPAICTNPDHQMLTPSGLAPGAGAIADLYGELGGHVTFVGKPHGEIYEAAYSHLQAIEKTRILCVGDSISHDIVGAQGFGAAKALVHTGIQAGSNAERRAAKLRETGVTIDHHLPCLRWAR</sequence>
<protein>
    <submittedName>
        <fullName evidence="1">HAD-superfamily class IIA hydrolase, TIGR01459</fullName>
    </submittedName>
</protein>
<dbReference type="RefSeq" id="WP_170923331.1">
    <property type="nucleotide sequence ID" value="NZ_FWXR01000016.1"/>
</dbReference>
<dbReference type="InterPro" id="IPR006356">
    <property type="entry name" value="HAD-SF_hydro_IIA_hyp3"/>
</dbReference>
<reference evidence="1 2" key="1">
    <citation type="submission" date="2017-04" db="EMBL/GenBank/DDBJ databases">
        <authorList>
            <person name="Afonso C.L."/>
            <person name="Miller P.J."/>
            <person name="Scott M.A."/>
            <person name="Spackman E."/>
            <person name="Goraichik I."/>
            <person name="Dimitrov K.M."/>
            <person name="Suarez D.L."/>
            <person name="Swayne D.E."/>
        </authorList>
    </citation>
    <scope>NUCLEOTIDE SEQUENCE [LARGE SCALE GENOMIC DNA]</scope>
    <source>
        <strain evidence="1 2">CGMCC 1.10972</strain>
    </source>
</reference>
<dbReference type="Proteomes" id="UP000192656">
    <property type="component" value="Unassembled WGS sequence"/>
</dbReference>
<name>A0A1W2DLZ4_9HYPH</name>